<dbReference type="PANTHER" id="PTHR30055">
    <property type="entry name" value="HTH-TYPE TRANSCRIPTIONAL REGULATOR RUTR"/>
    <property type="match status" value="1"/>
</dbReference>
<evidence type="ECO:0000259" key="7">
    <source>
        <dbReference type="PROSITE" id="PS50977"/>
    </source>
</evidence>
<evidence type="ECO:0000313" key="9">
    <source>
        <dbReference type="Proteomes" id="UP001370100"/>
    </source>
</evidence>
<dbReference type="Gene3D" id="1.10.357.10">
    <property type="entry name" value="Tetracycline Repressor, domain 2"/>
    <property type="match status" value="1"/>
</dbReference>
<dbReference type="PANTHER" id="PTHR30055:SF200">
    <property type="entry name" value="HTH-TYPE TRANSCRIPTIONAL REPRESSOR BDCR"/>
    <property type="match status" value="1"/>
</dbReference>
<keyword evidence="3 5" id="KW-0238">DNA-binding</keyword>
<dbReference type="SUPFAM" id="SSF47413">
    <property type="entry name" value="lambda repressor-like DNA-binding domains"/>
    <property type="match status" value="1"/>
</dbReference>
<evidence type="ECO:0000313" key="8">
    <source>
        <dbReference type="EMBL" id="MEJ2886795.1"/>
    </source>
</evidence>
<dbReference type="Pfam" id="PF00440">
    <property type="entry name" value="TetR_N"/>
    <property type="match status" value="1"/>
</dbReference>
<dbReference type="EMBL" id="JBBEGL010000002">
    <property type="protein sequence ID" value="MEJ2886795.1"/>
    <property type="molecule type" value="Genomic_DNA"/>
</dbReference>
<dbReference type="Gene3D" id="1.10.260.40">
    <property type="entry name" value="lambda repressor-like DNA-binding domains"/>
    <property type="match status" value="1"/>
</dbReference>
<evidence type="ECO:0000256" key="5">
    <source>
        <dbReference type="PROSITE-ProRule" id="PRU00335"/>
    </source>
</evidence>
<accession>A0ABU8N351</accession>
<dbReference type="InterPro" id="IPR010982">
    <property type="entry name" value="Lambda_DNA-bd_dom_sf"/>
</dbReference>
<dbReference type="Pfam" id="PF13977">
    <property type="entry name" value="TetR_C_6"/>
    <property type="match status" value="1"/>
</dbReference>
<evidence type="ECO:0000256" key="1">
    <source>
        <dbReference type="ARBA" id="ARBA00022491"/>
    </source>
</evidence>
<reference evidence="8 9" key="1">
    <citation type="submission" date="2024-03" db="EMBL/GenBank/DDBJ databases">
        <title>Actinomycetospora sp. OC33-EN06, a novel actinomycete isolated from wild orchid (Aerides multiflora).</title>
        <authorList>
            <person name="Suriyachadkun C."/>
        </authorList>
    </citation>
    <scope>NUCLEOTIDE SEQUENCE [LARGE SCALE GENOMIC DNA]</scope>
    <source>
        <strain evidence="8 9">OC33-EN06</strain>
    </source>
</reference>
<dbReference type="RefSeq" id="WP_337713257.1">
    <property type="nucleotide sequence ID" value="NZ_JBBEGL010000002.1"/>
</dbReference>
<comment type="caution">
    <text evidence="8">The sequence shown here is derived from an EMBL/GenBank/DDBJ whole genome shotgun (WGS) entry which is preliminary data.</text>
</comment>
<dbReference type="InterPro" id="IPR050109">
    <property type="entry name" value="HTH-type_TetR-like_transc_reg"/>
</dbReference>
<dbReference type="SUPFAM" id="SSF48498">
    <property type="entry name" value="Tetracyclin repressor-like, C-terminal domain"/>
    <property type="match status" value="1"/>
</dbReference>
<dbReference type="PROSITE" id="PS50943">
    <property type="entry name" value="HTH_CROC1"/>
    <property type="match status" value="1"/>
</dbReference>
<dbReference type="InterPro" id="IPR009057">
    <property type="entry name" value="Homeodomain-like_sf"/>
</dbReference>
<dbReference type="SMART" id="SM00530">
    <property type="entry name" value="HTH_XRE"/>
    <property type="match status" value="1"/>
</dbReference>
<dbReference type="InterPro" id="IPR039538">
    <property type="entry name" value="BetI_C"/>
</dbReference>
<dbReference type="InterPro" id="IPR001647">
    <property type="entry name" value="HTH_TetR"/>
</dbReference>
<name>A0ABU8N351_9PSEU</name>
<dbReference type="PRINTS" id="PR00455">
    <property type="entry name" value="HTHTETR"/>
</dbReference>
<dbReference type="SUPFAM" id="SSF46689">
    <property type="entry name" value="Homeodomain-like"/>
    <property type="match status" value="1"/>
</dbReference>
<organism evidence="8 9">
    <name type="scientific">Actinomycetospora aeridis</name>
    <dbReference type="NCBI Taxonomy" id="3129231"/>
    <lineage>
        <taxon>Bacteria</taxon>
        <taxon>Bacillati</taxon>
        <taxon>Actinomycetota</taxon>
        <taxon>Actinomycetes</taxon>
        <taxon>Pseudonocardiales</taxon>
        <taxon>Pseudonocardiaceae</taxon>
        <taxon>Actinomycetospora</taxon>
    </lineage>
</organism>
<feature type="domain" description="HTH tetR-type" evidence="7">
    <location>
        <begin position="88"/>
        <end position="148"/>
    </location>
</feature>
<feature type="domain" description="HTH cro/C1-type" evidence="6">
    <location>
        <begin position="10"/>
        <end position="64"/>
    </location>
</feature>
<dbReference type="CDD" id="cd00093">
    <property type="entry name" value="HTH_XRE"/>
    <property type="match status" value="1"/>
</dbReference>
<keyword evidence="1" id="KW-0678">Repressor</keyword>
<evidence type="ECO:0000256" key="2">
    <source>
        <dbReference type="ARBA" id="ARBA00023015"/>
    </source>
</evidence>
<proteinExistence type="predicted"/>
<dbReference type="Proteomes" id="UP001370100">
    <property type="component" value="Unassembled WGS sequence"/>
</dbReference>
<evidence type="ECO:0000259" key="6">
    <source>
        <dbReference type="PROSITE" id="PS50943"/>
    </source>
</evidence>
<sequence>MAEDEVRDRVRRAVDASGRTRRGVAAAIGIDETKLSKSLAGRRRFTTDELVAVAELAGVELAWLLRGEGDAPVTAATDLIEAPRPEPDDARKRILDAAWTLIATRGYHRVRIADVAEAAGTSSAAVHYHFDDKDALLDQALRHNVELAHDRQARTLAAIADPHRRLLRLLELQMPEGPVLEPEWSIWMQVWSEAVVDPARRDLYARGQDRWFRTVLMTLEAGAGTGVFRTGDQALRARQLTALVDGLGVGVMTGASTTADMRAALHEFVHHSLVDHNLVDRSPRKDLPCDP</sequence>
<dbReference type="PROSITE" id="PS50977">
    <property type="entry name" value="HTH_TETR_2"/>
    <property type="match status" value="1"/>
</dbReference>
<evidence type="ECO:0000256" key="3">
    <source>
        <dbReference type="ARBA" id="ARBA00023125"/>
    </source>
</evidence>
<feature type="DNA-binding region" description="H-T-H motif" evidence="5">
    <location>
        <begin position="111"/>
        <end position="130"/>
    </location>
</feature>
<keyword evidence="9" id="KW-1185">Reference proteome</keyword>
<keyword evidence="4" id="KW-0804">Transcription</keyword>
<dbReference type="InterPro" id="IPR036271">
    <property type="entry name" value="Tet_transcr_reg_TetR-rel_C_sf"/>
</dbReference>
<evidence type="ECO:0000256" key="4">
    <source>
        <dbReference type="ARBA" id="ARBA00023163"/>
    </source>
</evidence>
<dbReference type="InterPro" id="IPR001387">
    <property type="entry name" value="Cro/C1-type_HTH"/>
</dbReference>
<keyword evidence="2" id="KW-0805">Transcription regulation</keyword>
<gene>
    <name evidence="8" type="ORF">WCD41_10070</name>
</gene>
<protein>
    <submittedName>
        <fullName evidence="8">TetR family transcriptional regulator C-terminal domain-containing protein</fullName>
    </submittedName>
</protein>